<evidence type="ECO:0000313" key="1">
    <source>
        <dbReference type="EMBL" id="QDV25524.1"/>
    </source>
</evidence>
<dbReference type="RefSeq" id="WP_145080706.1">
    <property type="nucleotide sequence ID" value="NZ_CP036298.1"/>
</dbReference>
<name>A0A518GAB2_9BACT</name>
<dbReference type="AlphaFoldDB" id="A0A518GAB2"/>
<evidence type="ECO:0008006" key="3">
    <source>
        <dbReference type="Google" id="ProtNLM"/>
    </source>
</evidence>
<accession>A0A518GAB2</accession>
<sequence length="84" mass="9847">MTKLISDSMDRKITLRQRMELWMHVMMCGMCRRFRSDVRALRRQLQQEEFQQVLSEESPTEPLAEDKLSSKAKLSIAAAMKKVS</sequence>
<reference evidence="1 2" key="1">
    <citation type="submission" date="2019-02" db="EMBL/GenBank/DDBJ databases">
        <title>Deep-cultivation of Planctomycetes and their phenomic and genomic characterization uncovers novel biology.</title>
        <authorList>
            <person name="Wiegand S."/>
            <person name="Jogler M."/>
            <person name="Boedeker C."/>
            <person name="Pinto D."/>
            <person name="Vollmers J."/>
            <person name="Rivas-Marin E."/>
            <person name="Kohn T."/>
            <person name="Peeters S.H."/>
            <person name="Heuer A."/>
            <person name="Rast P."/>
            <person name="Oberbeckmann S."/>
            <person name="Bunk B."/>
            <person name="Jeske O."/>
            <person name="Meyerdierks A."/>
            <person name="Storesund J.E."/>
            <person name="Kallscheuer N."/>
            <person name="Luecker S."/>
            <person name="Lage O.M."/>
            <person name="Pohl T."/>
            <person name="Merkel B.J."/>
            <person name="Hornburger P."/>
            <person name="Mueller R.-W."/>
            <person name="Bruemmer F."/>
            <person name="Labrenz M."/>
            <person name="Spormann A.M."/>
            <person name="Op den Camp H."/>
            <person name="Overmann J."/>
            <person name="Amann R."/>
            <person name="Jetten M.S.M."/>
            <person name="Mascher T."/>
            <person name="Medema M.H."/>
            <person name="Devos D.P."/>
            <person name="Kaster A.-K."/>
            <person name="Ovreas L."/>
            <person name="Rohde M."/>
            <person name="Galperin M.Y."/>
            <person name="Jogler C."/>
        </authorList>
    </citation>
    <scope>NUCLEOTIDE SEQUENCE [LARGE SCALE GENOMIC DNA]</scope>
    <source>
        <strain evidence="1 2">Q31a</strain>
    </source>
</reference>
<gene>
    <name evidence="1" type="ORF">Q31a_38500</name>
</gene>
<organism evidence="1 2">
    <name type="scientific">Aureliella helgolandensis</name>
    <dbReference type="NCBI Taxonomy" id="2527968"/>
    <lineage>
        <taxon>Bacteria</taxon>
        <taxon>Pseudomonadati</taxon>
        <taxon>Planctomycetota</taxon>
        <taxon>Planctomycetia</taxon>
        <taxon>Pirellulales</taxon>
        <taxon>Pirellulaceae</taxon>
        <taxon>Aureliella</taxon>
    </lineage>
</organism>
<proteinExistence type="predicted"/>
<dbReference type="KEGG" id="ahel:Q31a_38500"/>
<evidence type="ECO:0000313" key="2">
    <source>
        <dbReference type="Proteomes" id="UP000318017"/>
    </source>
</evidence>
<protein>
    <recommendedName>
        <fullName evidence="3">Zinc-finger domain-containing protein</fullName>
    </recommendedName>
</protein>
<keyword evidence="2" id="KW-1185">Reference proteome</keyword>
<dbReference type="EMBL" id="CP036298">
    <property type="protein sequence ID" value="QDV25524.1"/>
    <property type="molecule type" value="Genomic_DNA"/>
</dbReference>
<dbReference type="Proteomes" id="UP000318017">
    <property type="component" value="Chromosome"/>
</dbReference>
<dbReference type="OrthoDB" id="289861at2"/>